<dbReference type="FunFam" id="3.40.50.300:FF:000565">
    <property type="entry name" value="ABC bile acid transporter"/>
    <property type="match status" value="1"/>
</dbReference>
<feature type="transmembrane region" description="Helical" evidence="11">
    <location>
        <begin position="167"/>
        <end position="187"/>
    </location>
</feature>
<evidence type="ECO:0000313" key="14">
    <source>
        <dbReference type="EMBL" id="ORZ14147.1"/>
    </source>
</evidence>
<dbReference type="GO" id="GO:0000329">
    <property type="term" value="C:fungal-type vacuole membrane"/>
    <property type="evidence" value="ECO:0007669"/>
    <property type="project" value="TreeGrafter"/>
</dbReference>
<dbReference type="PROSITE" id="PS00211">
    <property type="entry name" value="ABC_TRANSPORTER_1"/>
    <property type="match status" value="1"/>
</dbReference>
<feature type="domain" description="ABC transmembrane type-1" evidence="13">
    <location>
        <begin position="979"/>
        <end position="1288"/>
    </location>
</feature>
<dbReference type="CDD" id="cd18596">
    <property type="entry name" value="ABC_6TM_VMR1_D1_like"/>
    <property type="match status" value="1"/>
</dbReference>
<dbReference type="CDD" id="cd03250">
    <property type="entry name" value="ABCC_MRP_domain1"/>
    <property type="match status" value="1"/>
</dbReference>
<evidence type="ECO:0000256" key="1">
    <source>
        <dbReference type="ARBA" id="ARBA00004141"/>
    </source>
</evidence>
<dbReference type="PROSITE" id="PS50893">
    <property type="entry name" value="ABC_TRANSPORTER_2"/>
    <property type="match status" value="2"/>
</dbReference>
<dbReference type="InterPro" id="IPR003439">
    <property type="entry name" value="ABC_transporter-like_ATP-bd"/>
</dbReference>
<feature type="transmembrane region" description="Helical" evidence="11">
    <location>
        <begin position="428"/>
        <end position="451"/>
    </location>
</feature>
<dbReference type="InterPro" id="IPR003593">
    <property type="entry name" value="AAA+_ATPase"/>
</dbReference>
<feature type="transmembrane region" description="Helical" evidence="11">
    <location>
        <begin position="457"/>
        <end position="475"/>
    </location>
</feature>
<keyword evidence="2" id="KW-0813">Transport</keyword>
<feature type="transmembrane region" description="Helical" evidence="11">
    <location>
        <begin position="1132"/>
        <end position="1162"/>
    </location>
</feature>
<gene>
    <name evidence="14" type="ORF">BCR42DRAFT_62582</name>
</gene>
<comment type="subcellular location">
    <subcellularLocation>
        <location evidence="1">Membrane</location>
        <topology evidence="1">Multi-pass membrane protein</topology>
    </subcellularLocation>
</comment>
<dbReference type="Proteomes" id="UP000193560">
    <property type="component" value="Unassembled WGS sequence"/>
</dbReference>
<evidence type="ECO:0000256" key="10">
    <source>
        <dbReference type="SAM" id="MobiDB-lite"/>
    </source>
</evidence>
<feature type="transmembrane region" description="Helical" evidence="11">
    <location>
        <begin position="965"/>
        <end position="986"/>
    </location>
</feature>
<feature type="domain" description="ABC transporter" evidence="12">
    <location>
        <begin position="1323"/>
        <end position="1578"/>
    </location>
</feature>
<evidence type="ECO:0000256" key="9">
    <source>
        <dbReference type="ARBA" id="ARBA00023180"/>
    </source>
</evidence>
<feature type="transmembrane region" description="Helical" evidence="11">
    <location>
        <begin position="96"/>
        <end position="118"/>
    </location>
</feature>
<dbReference type="PROSITE" id="PS50929">
    <property type="entry name" value="ABC_TM1F"/>
    <property type="match status" value="2"/>
</dbReference>
<feature type="transmembrane region" description="Helical" evidence="11">
    <location>
        <begin position="329"/>
        <end position="348"/>
    </location>
</feature>
<dbReference type="SMART" id="SM00382">
    <property type="entry name" value="AAA"/>
    <property type="match status" value="2"/>
</dbReference>
<accession>A0A1X2ID36</accession>
<dbReference type="GO" id="GO:0140359">
    <property type="term" value="F:ABC-type transporter activity"/>
    <property type="evidence" value="ECO:0007669"/>
    <property type="project" value="InterPro"/>
</dbReference>
<dbReference type="SUPFAM" id="SSF52540">
    <property type="entry name" value="P-loop containing nucleoside triphosphate hydrolases"/>
    <property type="match status" value="2"/>
</dbReference>
<dbReference type="Gene3D" id="3.40.50.300">
    <property type="entry name" value="P-loop containing nucleotide triphosphate hydrolases"/>
    <property type="match status" value="2"/>
</dbReference>
<evidence type="ECO:0000256" key="11">
    <source>
        <dbReference type="SAM" id="Phobius"/>
    </source>
</evidence>
<feature type="domain" description="ABC transmembrane type-1" evidence="13">
    <location>
        <begin position="289"/>
        <end position="599"/>
    </location>
</feature>
<dbReference type="EMBL" id="MCGE01000015">
    <property type="protein sequence ID" value="ORZ14147.1"/>
    <property type="molecule type" value="Genomic_DNA"/>
</dbReference>
<dbReference type="InterPro" id="IPR050173">
    <property type="entry name" value="ABC_transporter_C-like"/>
</dbReference>
<dbReference type="Pfam" id="PF00005">
    <property type="entry name" value="ABC_tran"/>
    <property type="match status" value="2"/>
</dbReference>
<dbReference type="OrthoDB" id="6500128at2759"/>
<dbReference type="Pfam" id="PF00664">
    <property type="entry name" value="ABC_membrane"/>
    <property type="match status" value="2"/>
</dbReference>
<feature type="transmembrane region" description="Helical" evidence="11">
    <location>
        <begin position="59"/>
        <end position="76"/>
    </location>
</feature>
<evidence type="ECO:0000256" key="8">
    <source>
        <dbReference type="ARBA" id="ARBA00023136"/>
    </source>
</evidence>
<keyword evidence="14" id="KW-0378">Hydrolase</keyword>
<proteinExistence type="predicted"/>
<sequence length="1595" mass="178733">MNEDTVPFYSMVTVAGASCVSVAALLLQRKLGSRQNFNDIHRIKPDMEQYFKDNRFPRINLETWALALVVAYQLSLDLLKNTDDHGYDDTMDWIKNALMLCATLYMVILGWISCYYRLPNWWGSILNGHMCLLSALMLCCTFTRFWMEVIWRGPLMNLDLDWITVVPWLAILLLLFDLMVVTVTVPYDRLYLDDTGSPNRQQENPKMLPTHSSSILGTYLYNYIDSLINTTSEFRDRKQVLPENKLPGLPPQITSLTALQKMNQLRSHTAWSLMYKLFVANRRLVLLQVFWSLLFSTTFYLPPVLLKQLLLVLEDLTKMDKDENHNRYVQLYVQAILWILAQVFTTIYQEVVIGRLWYYAHVLEIAIRSILNVEIFRKTLLRPNHTTGTGPLNADDDESDEEDKSRTTATVGNVINLMSTDAQSFSNFISYAGFFLWGTAIELFIGLFILYGLLGNSSLVGVLVMILSIPVTHVTSKKLSDSLDDIMAARDRRGSVMHEVLRGIRQIKFFAWESQWKARLLQLRNHELNHLFVIYCCELILMTIWQGLPLLVIIASFWSFTMLENKELTPPIAFTAMFIYSQLRIQLTTIPESIVKLLQALVSLRRIEDYLSSEDLTEKEPLATSSLETTDPTVIGFTNASITWAESSTGKTTGSTNTTNSGNQSDQTVSTFKLTNINATFPANELSLICGKTGSGKTLLILALLGEAPCTEGSVSFPRAPLGMDLDDFTYSAASMMVAPDSDDDSNDKWLLKNQVAYVAQTAWLQNATIRDNILFGLPYIKDRYDSTLWACSLLSDLNILIDGDMTEIGERGINLSGGQRARVSLARAVYSRSQIILLDDVLSAVDAHTAKHLYDNCLTGPLMQNRTRILVTHHVNLCYPKCSYLMHLQNGQIDICGTPEALNQEGVLSALVDEKGSSDEDIKVVGESSAYRQAEEESSTQAFEPHVLVETEFRAQGLVKQHLYLIYLRAVGGPFFWFVLATLIIGMESSQMVATWWIKQWSSAYDKIAGANGTSELVINNHSLSSGLSSFSDDNKMPAKQVEYYLGVYVIISLTYIAVSTSGYAMSYMGGMRASRKLYATLLDRVLHAPLRFFDTTPVGRILNRFAGDMESIDSGLPIENMDFARSGLTMVAILVSAVIVAPWFLLPALLIACGTVYYTAKFTIASQDSKRLESVSKSPLYSHFTETTVGITTIRAYGATKSFLQTMLWYNDDFSRPSFLTDMVNRWVSIRFAYLGCLLNLFCGFLILFNLDRQKDASLAGFVFSYALTFADESFWAAYHYRRVQMSYSSVERLVELMDVDQESTTGSAEAPSDWPHDGTIKVQDLEVRYAPELDMALKGVSFSVRSGEKIGVVGKTGSGKSTLTLALFRFLEAAKGKITIDGIDISTMDLDVLRSRLTIIPQDAILFSGSVRTNMDPFGEFSDAAIEEALRRVHLVRPPETTPVNSSSSSLASDADEPANRNIFECLDSPITEGGHNLSIGQRQLVCLARALLKQTKVVIMDEATSSVDFETDRAIQQTMATEFASCTIMCVAHRLNSVINYDRILVIEDGQVKEYDSPAALISNPRSRFYKMCVDSGEFTQLQSAVGSLLT</sequence>
<dbReference type="GO" id="GO:0016887">
    <property type="term" value="F:ATP hydrolysis activity"/>
    <property type="evidence" value="ECO:0007669"/>
    <property type="project" value="InterPro"/>
</dbReference>
<keyword evidence="7 11" id="KW-1133">Transmembrane helix</keyword>
<keyword evidence="4" id="KW-0677">Repeat</keyword>
<feature type="region of interest" description="Disordered" evidence="10">
    <location>
        <begin position="1440"/>
        <end position="1459"/>
    </location>
</feature>
<evidence type="ECO:0000256" key="6">
    <source>
        <dbReference type="ARBA" id="ARBA00022840"/>
    </source>
</evidence>
<dbReference type="CDD" id="cd03244">
    <property type="entry name" value="ABCC_MRP_domain2"/>
    <property type="match status" value="1"/>
</dbReference>
<keyword evidence="6" id="KW-0067">ATP-binding</keyword>
<name>A0A1X2ID36_9FUNG</name>
<feature type="transmembrane region" description="Helical" evidence="11">
    <location>
        <begin position="6"/>
        <end position="27"/>
    </location>
</feature>
<dbReference type="STRING" id="90262.A0A1X2ID36"/>
<evidence type="ECO:0000256" key="7">
    <source>
        <dbReference type="ARBA" id="ARBA00022989"/>
    </source>
</evidence>
<organism evidence="14 15">
    <name type="scientific">Absidia repens</name>
    <dbReference type="NCBI Taxonomy" id="90262"/>
    <lineage>
        <taxon>Eukaryota</taxon>
        <taxon>Fungi</taxon>
        <taxon>Fungi incertae sedis</taxon>
        <taxon>Mucoromycota</taxon>
        <taxon>Mucoromycotina</taxon>
        <taxon>Mucoromycetes</taxon>
        <taxon>Mucorales</taxon>
        <taxon>Cunninghamellaceae</taxon>
        <taxon>Absidia</taxon>
    </lineage>
</organism>
<dbReference type="SUPFAM" id="SSF90123">
    <property type="entry name" value="ABC transporter transmembrane region"/>
    <property type="match status" value="2"/>
</dbReference>
<dbReference type="InterPro" id="IPR017871">
    <property type="entry name" value="ABC_transporter-like_CS"/>
</dbReference>
<dbReference type="InterPro" id="IPR011527">
    <property type="entry name" value="ABC1_TM_dom"/>
</dbReference>
<feature type="transmembrane region" description="Helical" evidence="11">
    <location>
        <begin position="130"/>
        <end position="147"/>
    </location>
</feature>
<dbReference type="Gene3D" id="1.20.1560.10">
    <property type="entry name" value="ABC transporter type 1, transmembrane domain"/>
    <property type="match status" value="2"/>
</dbReference>
<feature type="transmembrane region" description="Helical" evidence="11">
    <location>
        <begin position="1045"/>
        <end position="1067"/>
    </location>
</feature>
<feature type="transmembrane region" description="Helical" evidence="11">
    <location>
        <begin position="532"/>
        <end position="558"/>
    </location>
</feature>
<keyword evidence="9" id="KW-0325">Glycoprotein</keyword>
<dbReference type="FunFam" id="3.40.50.300:FF:000825">
    <property type="entry name" value="ABC bile acid transporter"/>
    <property type="match status" value="1"/>
</dbReference>
<evidence type="ECO:0000259" key="12">
    <source>
        <dbReference type="PROSITE" id="PS50893"/>
    </source>
</evidence>
<protein>
    <submittedName>
        <fullName evidence="14">p-loop containing nucleoside triphosphate hydrolase protein</fullName>
    </submittedName>
</protein>
<dbReference type="FunFam" id="1.20.1560.10:FF:000013">
    <property type="entry name" value="ABC transporter C family member 2"/>
    <property type="match status" value="1"/>
</dbReference>
<keyword evidence="5" id="KW-0547">Nucleotide-binding</keyword>
<evidence type="ECO:0000256" key="5">
    <source>
        <dbReference type="ARBA" id="ARBA00022741"/>
    </source>
</evidence>
<reference evidence="14 15" key="1">
    <citation type="submission" date="2016-07" db="EMBL/GenBank/DDBJ databases">
        <title>Pervasive Adenine N6-methylation of Active Genes in Fungi.</title>
        <authorList>
            <consortium name="DOE Joint Genome Institute"/>
            <person name="Mondo S.J."/>
            <person name="Dannebaum R.O."/>
            <person name="Kuo R.C."/>
            <person name="Labutti K."/>
            <person name="Haridas S."/>
            <person name="Kuo A."/>
            <person name="Salamov A."/>
            <person name="Ahrendt S.R."/>
            <person name="Lipzen A."/>
            <person name="Sullivan W."/>
            <person name="Andreopoulos W.B."/>
            <person name="Clum A."/>
            <person name="Lindquist E."/>
            <person name="Daum C."/>
            <person name="Ramamoorthy G.K."/>
            <person name="Gryganskyi A."/>
            <person name="Culley D."/>
            <person name="Magnuson J.K."/>
            <person name="James T.Y."/>
            <person name="O'Malley M.A."/>
            <person name="Stajich J.E."/>
            <person name="Spatafora J.W."/>
            <person name="Visel A."/>
            <person name="Grigoriev I.V."/>
        </authorList>
    </citation>
    <scope>NUCLEOTIDE SEQUENCE [LARGE SCALE GENOMIC DNA]</scope>
    <source>
        <strain evidence="14 15">NRRL 1336</strain>
    </source>
</reference>
<evidence type="ECO:0000313" key="15">
    <source>
        <dbReference type="Proteomes" id="UP000193560"/>
    </source>
</evidence>
<dbReference type="InterPro" id="IPR027417">
    <property type="entry name" value="P-loop_NTPase"/>
</dbReference>
<evidence type="ECO:0000256" key="2">
    <source>
        <dbReference type="ARBA" id="ARBA00022448"/>
    </source>
</evidence>
<feature type="transmembrane region" description="Helical" evidence="11">
    <location>
        <begin position="284"/>
        <end position="301"/>
    </location>
</feature>
<dbReference type="GO" id="GO:0005524">
    <property type="term" value="F:ATP binding"/>
    <property type="evidence" value="ECO:0007669"/>
    <property type="project" value="UniProtKB-KW"/>
</dbReference>
<keyword evidence="15" id="KW-1185">Reference proteome</keyword>
<feature type="transmembrane region" description="Helical" evidence="11">
    <location>
        <begin position="1234"/>
        <end position="1253"/>
    </location>
</feature>
<keyword evidence="8 11" id="KW-0472">Membrane</keyword>
<evidence type="ECO:0000256" key="4">
    <source>
        <dbReference type="ARBA" id="ARBA00022737"/>
    </source>
</evidence>
<dbReference type="InterPro" id="IPR036640">
    <property type="entry name" value="ABC1_TM_sf"/>
</dbReference>
<dbReference type="PANTHER" id="PTHR24223:SF353">
    <property type="entry name" value="ABC TRANSPORTER ATP-BINDING PROTEIN_PERMEASE VMR1-RELATED"/>
    <property type="match status" value="1"/>
</dbReference>
<keyword evidence="3 11" id="KW-0812">Transmembrane</keyword>
<dbReference type="PANTHER" id="PTHR24223">
    <property type="entry name" value="ATP-BINDING CASSETTE SUB-FAMILY C"/>
    <property type="match status" value="1"/>
</dbReference>
<dbReference type="CDD" id="cd18604">
    <property type="entry name" value="ABC_6TM_VMR1_D2_like"/>
    <property type="match status" value="1"/>
</dbReference>
<evidence type="ECO:0000256" key="3">
    <source>
        <dbReference type="ARBA" id="ARBA00022692"/>
    </source>
</evidence>
<evidence type="ECO:0000259" key="13">
    <source>
        <dbReference type="PROSITE" id="PS50929"/>
    </source>
</evidence>
<comment type="caution">
    <text evidence="14">The sequence shown here is derived from an EMBL/GenBank/DDBJ whole genome shotgun (WGS) entry which is preliminary data.</text>
</comment>
<feature type="domain" description="ABC transporter" evidence="12">
    <location>
        <begin position="656"/>
        <end position="916"/>
    </location>
</feature>